<evidence type="ECO:0000256" key="1">
    <source>
        <dbReference type="ARBA" id="ARBA00005541"/>
    </source>
</evidence>
<sequence>MTDKIDMTPELTLDPTGAAQAAQAETVLRTPEAPTLTLEPTLGAEETAAAQAQRDANAVKIDESMLTEAERKMVDDFSQKIDITDSNVVLQYGAAAQKNVASFSENTLNSVRTKDLGEVGQALSSLVVQLKGFNVEEKKGIMGFFQRKRNELEEMKVAYSKAETNVDKIVQILEGHQVTLMKDIAMLDQMYDLNTKYYKELTMYIIAGKKKLQAVRTGELEELRKKAAATGAQEDAQAYNDLANMCNRFEKKIHDLELTRMISIQMGPQTRLIQNNDTLMLEKIQSSLVNTIPLWKSQMVLALGLEHSRQATAAQSAVTNMTNELLQKNADMLKMGTIETAKEAERSVVDIQTLQHTNQQLISTLDEVMKIQQEGAQKRREAEVELGRIEGELKQKLLELRG</sequence>
<evidence type="ECO:0000313" key="3">
    <source>
        <dbReference type="EMBL" id="MEQ2444210.1"/>
    </source>
</evidence>
<keyword evidence="4" id="KW-1185">Reference proteome</keyword>
<organism evidence="3 4">
    <name type="scientific">Pseudoflavonifractor intestinihominis</name>
    <dbReference type="NCBI Taxonomy" id="3133171"/>
    <lineage>
        <taxon>Bacteria</taxon>
        <taxon>Bacillati</taxon>
        <taxon>Bacillota</taxon>
        <taxon>Clostridia</taxon>
        <taxon>Eubacteriales</taxon>
        <taxon>Oscillospiraceae</taxon>
        <taxon>Pseudoflavonifractor</taxon>
    </lineage>
</organism>
<name>A0ABV1EBY9_9FIRM</name>
<dbReference type="InterPro" id="IPR008863">
    <property type="entry name" value="Toxic_anion-R_TelA"/>
</dbReference>
<accession>A0ABV1EBY9</accession>
<dbReference type="RefSeq" id="WP_294520245.1">
    <property type="nucleotide sequence ID" value="NZ_JBBMFK010000021.1"/>
</dbReference>
<proteinExistence type="inferred from homology"/>
<dbReference type="Pfam" id="PF05816">
    <property type="entry name" value="TelA"/>
    <property type="match status" value="1"/>
</dbReference>
<evidence type="ECO:0000256" key="2">
    <source>
        <dbReference type="PIRNR" id="PIRNR026508"/>
    </source>
</evidence>
<evidence type="ECO:0000313" key="4">
    <source>
        <dbReference type="Proteomes" id="UP001464378"/>
    </source>
</evidence>
<protein>
    <submittedName>
        <fullName evidence="3">Toxic anion resistance protein</fullName>
    </submittedName>
</protein>
<dbReference type="PANTHER" id="PTHR38432">
    <property type="entry name" value="TELA-LIKE PROTEIN SAOUHSC_01408"/>
    <property type="match status" value="1"/>
</dbReference>
<dbReference type="PANTHER" id="PTHR38432:SF1">
    <property type="entry name" value="TELA-LIKE PROTEIN SAOUHSC_01408"/>
    <property type="match status" value="1"/>
</dbReference>
<comment type="caution">
    <text evidence="3">The sequence shown here is derived from an EMBL/GenBank/DDBJ whole genome shotgun (WGS) entry which is preliminary data.</text>
</comment>
<dbReference type="PIRSF" id="PIRSF026508">
    <property type="entry name" value="TelA"/>
    <property type="match status" value="1"/>
</dbReference>
<dbReference type="EMBL" id="JBBMFK010000021">
    <property type="protein sequence ID" value="MEQ2444210.1"/>
    <property type="molecule type" value="Genomic_DNA"/>
</dbReference>
<comment type="similarity">
    <text evidence="1 2">Belongs to the TelA family.</text>
</comment>
<dbReference type="Proteomes" id="UP001464378">
    <property type="component" value="Unassembled WGS sequence"/>
</dbReference>
<gene>
    <name evidence="3" type="ORF">WMO64_12125</name>
</gene>
<reference evidence="3 4" key="1">
    <citation type="submission" date="2024-03" db="EMBL/GenBank/DDBJ databases">
        <title>Human intestinal bacterial collection.</title>
        <authorList>
            <person name="Pauvert C."/>
            <person name="Hitch T.C.A."/>
            <person name="Clavel T."/>
        </authorList>
    </citation>
    <scope>NUCLEOTIDE SEQUENCE [LARGE SCALE GENOMIC DNA]</scope>
    <source>
        <strain evidence="3 4">CLA-AP-H29</strain>
    </source>
</reference>